<name>A0A5B7EIS1_PORTR</name>
<gene>
    <name evidence="2" type="ORF">E2C01_026602</name>
</gene>
<organism evidence="2 3">
    <name type="scientific">Portunus trituberculatus</name>
    <name type="common">Swimming crab</name>
    <name type="synonym">Neptunus trituberculatus</name>
    <dbReference type="NCBI Taxonomy" id="210409"/>
    <lineage>
        <taxon>Eukaryota</taxon>
        <taxon>Metazoa</taxon>
        <taxon>Ecdysozoa</taxon>
        <taxon>Arthropoda</taxon>
        <taxon>Crustacea</taxon>
        <taxon>Multicrustacea</taxon>
        <taxon>Malacostraca</taxon>
        <taxon>Eumalacostraca</taxon>
        <taxon>Eucarida</taxon>
        <taxon>Decapoda</taxon>
        <taxon>Pleocyemata</taxon>
        <taxon>Brachyura</taxon>
        <taxon>Eubrachyura</taxon>
        <taxon>Portunoidea</taxon>
        <taxon>Portunidae</taxon>
        <taxon>Portuninae</taxon>
        <taxon>Portunus</taxon>
    </lineage>
</organism>
<evidence type="ECO:0000313" key="2">
    <source>
        <dbReference type="EMBL" id="MPC33258.1"/>
    </source>
</evidence>
<dbReference type="Proteomes" id="UP000324222">
    <property type="component" value="Unassembled WGS sequence"/>
</dbReference>
<dbReference type="EMBL" id="VSRR010002793">
    <property type="protein sequence ID" value="MPC33258.1"/>
    <property type="molecule type" value="Genomic_DNA"/>
</dbReference>
<protein>
    <submittedName>
        <fullName evidence="2">Uncharacterized protein</fullName>
    </submittedName>
</protein>
<reference evidence="2 3" key="1">
    <citation type="submission" date="2019-05" db="EMBL/GenBank/DDBJ databases">
        <title>Another draft genome of Portunus trituberculatus and its Hox gene families provides insights of decapod evolution.</title>
        <authorList>
            <person name="Jeong J.-H."/>
            <person name="Song I."/>
            <person name="Kim S."/>
            <person name="Choi T."/>
            <person name="Kim D."/>
            <person name="Ryu S."/>
            <person name="Kim W."/>
        </authorList>
    </citation>
    <scope>NUCLEOTIDE SEQUENCE [LARGE SCALE GENOMIC DNA]</scope>
    <source>
        <tissue evidence="2">Muscle</tissue>
    </source>
</reference>
<keyword evidence="3" id="KW-1185">Reference proteome</keyword>
<sequence length="85" mass="9273">MSKALIPIKSNSEGQRTLCQIILSSYSSPSSSSSSPSFSYSSSSSSSSSSSRILTTLQLMSAYLGRNTWVKRAWWETRVRGQGVE</sequence>
<accession>A0A5B7EIS1</accession>
<proteinExistence type="predicted"/>
<feature type="region of interest" description="Disordered" evidence="1">
    <location>
        <begin position="26"/>
        <end position="51"/>
    </location>
</feature>
<evidence type="ECO:0000256" key="1">
    <source>
        <dbReference type="SAM" id="MobiDB-lite"/>
    </source>
</evidence>
<evidence type="ECO:0000313" key="3">
    <source>
        <dbReference type="Proteomes" id="UP000324222"/>
    </source>
</evidence>
<dbReference type="AlphaFoldDB" id="A0A5B7EIS1"/>
<comment type="caution">
    <text evidence="2">The sequence shown here is derived from an EMBL/GenBank/DDBJ whole genome shotgun (WGS) entry which is preliminary data.</text>
</comment>